<evidence type="ECO:0000256" key="4">
    <source>
        <dbReference type="ARBA" id="ARBA00023163"/>
    </source>
</evidence>
<dbReference type="InterPro" id="IPR005119">
    <property type="entry name" value="LysR_subst-bd"/>
</dbReference>
<comment type="similarity">
    <text evidence="1">Belongs to the LysR transcriptional regulatory family.</text>
</comment>
<keyword evidence="4" id="KW-0804">Transcription</keyword>
<dbReference type="PRINTS" id="PR00039">
    <property type="entry name" value="HTHLYSR"/>
</dbReference>
<dbReference type="InterPro" id="IPR036388">
    <property type="entry name" value="WH-like_DNA-bd_sf"/>
</dbReference>
<dbReference type="PROSITE" id="PS50931">
    <property type="entry name" value="HTH_LYSR"/>
    <property type="match status" value="1"/>
</dbReference>
<dbReference type="STRING" id="1005928.SAMN04487859_1386"/>
<accession>A0A1I5GSA1</accession>
<organism evidence="6 7">
    <name type="scientific">Roseovarius lutimaris</name>
    <dbReference type="NCBI Taxonomy" id="1005928"/>
    <lineage>
        <taxon>Bacteria</taxon>
        <taxon>Pseudomonadati</taxon>
        <taxon>Pseudomonadota</taxon>
        <taxon>Alphaproteobacteria</taxon>
        <taxon>Rhodobacterales</taxon>
        <taxon>Roseobacteraceae</taxon>
        <taxon>Roseovarius</taxon>
    </lineage>
</organism>
<dbReference type="InterPro" id="IPR000847">
    <property type="entry name" value="LysR_HTH_N"/>
</dbReference>
<protein>
    <submittedName>
        <fullName evidence="6">DNA-binding transcriptional regulator, LysR family</fullName>
    </submittedName>
</protein>
<dbReference type="OrthoDB" id="9815174at2"/>
<evidence type="ECO:0000256" key="3">
    <source>
        <dbReference type="ARBA" id="ARBA00023125"/>
    </source>
</evidence>
<gene>
    <name evidence="6" type="ORF">SAMN04487859_1386</name>
</gene>
<dbReference type="Gene3D" id="1.10.10.10">
    <property type="entry name" value="Winged helix-like DNA-binding domain superfamily/Winged helix DNA-binding domain"/>
    <property type="match status" value="1"/>
</dbReference>
<proteinExistence type="inferred from homology"/>
<evidence type="ECO:0000313" key="7">
    <source>
        <dbReference type="Proteomes" id="UP000198599"/>
    </source>
</evidence>
<keyword evidence="3 6" id="KW-0238">DNA-binding</keyword>
<evidence type="ECO:0000259" key="5">
    <source>
        <dbReference type="PROSITE" id="PS50931"/>
    </source>
</evidence>
<dbReference type="PANTHER" id="PTHR30419:SF8">
    <property type="entry name" value="NITROGEN ASSIMILATION TRANSCRIPTIONAL ACTIVATOR-RELATED"/>
    <property type="match status" value="1"/>
</dbReference>
<sequence length="306" mass="33489">MKLLAYKYFVTIAGQLSFSRASEELNISQSALSRQIRLLEEDLGVQLFHRIGRRIELTQVGHILVAQCRTLLKDADQLVIRAKAISEGRDGILKIGATPQTLESVLASFLLDFRRKAPGIDIELIEDGSNRLEEHVADGDLDIAIGSLSPGSKLECTPLFPLGALAVAPDGSSIVGAKAIDVQELALERILLLRPTFKTRQIFDGICQVANMRPKVLVESYSPQCLLALVRARLGIAIVPSTVILGDLRNNAVPVSYDGRLLSFDMSVIRDPRRHMSSAAQQFVDELSQATQINFPGKSFGFQVAN</sequence>
<reference evidence="7" key="1">
    <citation type="submission" date="2016-10" db="EMBL/GenBank/DDBJ databases">
        <authorList>
            <person name="Varghese N."/>
            <person name="Submissions S."/>
        </authorList>
    </citation>
    <scope>NUCLEOTIDE SEQUENCE [LARGE SCALE GENOMIC DNA]</scope>
    <source>
        <strain evidence="7">DSM 28463</strain>
    </source>
</reference>
<dbReference type="RefSeq" id="WP_092842306.1">
    <property type="nucleotide sequence ID" value="NZ_FOVP01000038.1"/>
</dbReference>
<evidence type="ECO:0000256" key="1">
    <source>
        <dbReference type="ARBA" id="ARBA00009437"/>
    </source>
</evidence>
<feature type="domain" description="HTH lysR-type" evidence="5">
    <location>
        <begin position="1"/>
        <end position="58"/>
    </location>
</feature>
<dbReference type="AlphaFoldDB" id="A0A1I5GSA1"/>
<evidence type="ECO:0000313" key="6">
    <source>
        <dbReference type="EMBL" id="SFO38760.1"/>
    </source>
</evidence>
<dbReference type="Gene3D" id="3.40.190.290">
    <property type="match status" value="1"/>
</dbReference>
<dbReference type="GO" id="GO:0003700">
    <property type="term" value="F:DNA-binding transcription factor activity"/>
    <property type="evidence" value="ECO:0007669"/>
    <property type="project" value="InterPro"/>
</dbReference>
<dbReference type="Pfam" id="PF03466">
    <property type="entry name" value="LysR_substrate"/>
    <property type="match status" value="1"/>
</dbReference>
<keyword evidence="7" id="KW-1185">Reference proteome</keyword>
<dbReference type="Proteomes" id="UP000198599">
    <property type="component" value="Unassembled WGS sequence"/>
</dbReference>
<name>A0A1I5GSA1_9RHOB</name>
<dbReference type="GO" id="GO:0003677">
    <property type="term" value="F:DNA binding"/>
    <property type="evidence" value="ECO:0007669"/>
    <property type="project" value="UniProtKB-KW"/>
</dbReference>
<keyword evidence="2" id="KW-0805">Transcription regulation</keyword>
<dbReference type="FunFam" id="1.10.10.10:FF:000001">
    <property type="entry name" value="LysR family transcriptional regulator"/>
    <property type="match status" value="1"/>
</dbReference>
<dbReference type="PANTHER" id="PTHR30419">
    <property type="entry name" value="HTH-TYPE TRANSCRIPTIONAL REGULATOR YBHD"/>
    <property type="match status" value="1"/>
</dbReference>
<dbReference type="CDD" id="cd05466">
    <property type="entry name" value="PBP2_LTTR_substrate"/>
    <property type="match status" value="1"/>
</dbReference>
<dbReference type="InterPro" id="IPR036390">
    <property type="entry name" value="WH_DNA-bd_sf"/>
</dbReference>
<dbReference type="Pfam" id="PF00126">
    <property type="entry name" value="HTH_1"/>
    <property type="match status" value="1"/>
</dbReference>
<dbReference type="InterPro" id="IPR050950">
    <property type="entry name" value="HTH-type_LysR_regulators"/>
</dbReference>
<dbReference type="SUPFAM" id="SSF46785">
    <property type="entry name" value="Winged helix' DNA-binding domain"/>
    <property type="match status" value="1"/>
</dbReference>
<dbReference type="EMBL" id="FOVP01000038">
    <property type="protein sequence ID" value="SFO38760.1"/>
    <property type="molecule type" value="Genomic_DNA"/>
</dbReference>
<dbReference type="GO" id="GO:0005829">
    <property type="term" value="C:cytosol"/>
    <property type="evidence" value="ECO:0007669"/>
    <property type="project" value="TreeGrafter"/>
</dbReference>
<evidence type="ECO:0000256" key="2">
    <source>
        <dbReference type="ARBA" id="ARBA00023015"/>
    </source>
</evidence>
<dbReference type="SUPFAM" id="SSF53850">
    <property type="entry name" value="Periplasmic binding protein-like II"/>
    <property type="match status" value="1"/>
</dbReference>